<name>A0A0U2XXW5_9BACT</name>
<keyword evidence="5" id="KW-0732">Signal</keyword>
<dbReference type="PANTHER" id="PTHR42852:SF6">
    <property type="entry name" value="THIOL:DISULFIDE INTERCHANGE PROTEIN DSBE"/>
    <property type="match status" value="1"/>
</dbReference>
<dbReference type="PROSITE" id="PS51257">
    <property type="entry name" value="PROKAR_LIPOPROTEIN"/>
    <property type="match status" value="1"/>
</dbReference>
<dbReference type="Gene3D" id="3.40.30.10">
    <property type="entry name" value="Glutaredoxin"/>
    <property type="match status" value="1"/>
</dbReference>
<protein>
    <submittedName>
        <fullName evidence="7">Putative thioredoxin</fullName>
    </submittedName>
</protein>
<keyword evidence="2" id="KW-0201">Cytochrome c-type biogenesis</keyword>
<evidence type="ECO:0000256" key="1">
    <source>
        <dbReference type="ARBA" id="ARBA00004196"/>
    </source>
</evidence>
<evidence type="ECO:0000313" key="7">
    <source>
        <dbReference type="EMBL" id="ALS56209.1"/>
    </source>
</evidence>
<dbReference type="InterPro" id="IPR050553">
    <property type="entry name" value="Thioredoxin_ResA/DsbE_sf"/>
</dbReference>
<evidence type="ECO:0000256" key="3">
    <source>
        <dbReference type="ARBA" id="ARBA00023157"/>
    </source>
</evidence>
<dbReference type="InterPro" id="IPR013766">
    <property type="entry name" value="Thioredoxin_domain"/>
</dbReference>
<accession>A0A0U2XXW5</accession>
<comment type="subcellular location">
    <subcellularLocation>
        <location evidence="1">Cell envelope</location>
    </subcellularLocation>
</comment>
<dbReference type="InterPro" id="IPR036249">
    <property type="entry name" value="Thioredoxin-like_sf"/>
</dbReference>
<keyword evidence="3" id="KW-1015">Disulfide bond</keyword>
<dbReference type="PANTHER" id="PTHR42852">
    <property type="entry name" value="THIOL:DISULFIDE INTERCHANGE PROTEIN DSBE"/>
    <property type="match status" value="1"/>
</dbReference>
<feature type="signal peptide" evidence="5">
    <location>
        <begin position="1"/>
        <end position="22"/>
    </location>
</feature>
<reference evidence="7" key="1">
    <citation type="journal article" date="2016" name="ISME J.">
        <title>Functional metagenomic screen reveals new and diverse microbial rhodopsins.</title>
        <authorList>
            <person name="Pushkarev A."/>
            <person name="Beja O."/>
        </authorList>
    </citation>
    <scope>NUCLEOTIDE SEQUENCE</scope>
</reference>
<evidence type="ECO:0000259" key="6">
    <source>
        <dbReference type="PROSITE" id="PS51352"/>
    </source>
</evidence>
<feature type="chain" id="PRO_5006834521" evidence="5">
    <location>
        <begin position="23"/>
        <end position="155"/>
    </location>
</feature>
<dbReference type="CDD" id="cd02966">
    <property type="entry name" value="TlpA_like_family"/>
    <property type="match status" value="1"/>
</dbReference>
<dbReference type="GO" id="GO:0017004">
    <property type="term" value="P:cytochrome complex assembly"/>
    <property type="evidence" value="ECO:0007669"/>
    <property type="project" value="UniProtKB-KW"/>
</dbReference>
<feature type="domain" description="Thioredoxin" evidence="6">
    <location>
        <begin position="20"/>
        <end position="155"/>
    </location>
</feature>
<dbReference type="AlphaFoldDB" id="A0A0U2XXW5"/>
<proteinExistence type="predicted"/>
<dbReference type="EMBL" id="KT201090">
    <property type="protein sequence ID" value="ALS56209.1"/>
    <property type="molecule type" value="Genomic_DNA"/>
</dbReference>
<dbReference type="PROSITE" id="PS51352">
    <property type="entry name" value="THIOREDOXIN_2"/>
    <property type="match status" value="1"/>
</dbReference>
<dbReference type="SUPFAM" id="SSF52833">
    <property type="entry name" value="Thioredoxin-like"/>
    <property type="match status" value="1"/>
</dbReference>
<organism evidence="7">
    <name type="scientific">uncultured bacterium EIL27G07</name>
    <dbReference type="NCBI Taxonomy" id="1768202"/>
    <lineage>
        <taxon>Bacteria</taxon>
        <taxon>environmental samples</taxon>
    </lineage>
</organism>
<evidence type="ECO:0000256" key="2">
    <source>
        <dbReference type="ARBA" id="ARBA00022748"/>
    </source>
</evidence>
<dbReference type="GO" id="GO:0030313">
    <property type="term" value="C:cell envelope"/>
    <property type="evidence" value="ECO:0007669"/>
    <property type="project" value="UniProtKB-SubCell"/>
</dbReference>
<evidence type="ECO:0000256" key="4">
    <source>
        <dbReference type="ARBA" id="ARBA00023284"/>
    </source>
</evidence>
<evidence type="ECO:0000256" key="5">
    <source>
        <dbReference type="SAM" id="SignalP"/>
    </source>
</evidence>
<sequence>MYHLKNFFQMRILAILSLFFLASCERPDLEFTNSQPKHSYTLNDQLIFLNFWADWCAPCIKEFPYFNELDKDPNVTVIGFHFDQFDILEDEVVEGFIKKFNIQFLNLKTDPRDIWGVDIPSSVPTILIIKNNSILKTITTPQTLETLESLVQDLS</sequence>
<keyword evidence="4" id="KW-0676">Redox-active center</keyword>